<name>A0A7J5MVL4_BIFAD</name>
<evidence type="ECO:0000313" key="3">
    <source>
        <dbReference type="Proteomes" id="UP000437631"/>
    </source>
</evidence>
<dbReference type="Pfam" id="PF13560">
    <property type="entry name" value="HTH_31"/>
    <property type="match status" value="1"/>
</dbReference>
<organism evidence="2 3">
    <name type="scientific">Bifidobacterium adolescentis</name>
    <dbReference type="NCBI Taxonomy" id="1680"/>
    <lineage>
        <taxon>Bacteria</taxon>
        <taxon>Bacillati</taxon>
        <taxon>Actinomycetota</taxon>
        <taxon>Actinomycetes</taxon>
        <taxon>Bifidobacteriales</taxon>
        <taxon>Bifidobacteriaceae</taxon>
        <taxon>Bifidobacterium</taxon>
    </lineage>
</organism>
<evidence type="ECO:0000313" key="2">
    <source>
        <dbReference type="EMBL" id="KAB5744179.1"/>
    </source>
</evidence>
<accession>A0A7J5MVL4</accession>
<dbReference type="InterPro" id="IPR010982">
    <property type="entry name" value="Lambda_DNA-bd_dom_sf"/>
</dbReference>
<dbReference type="EMBL" id="WDLT01000015">
    <property type="protein sequence ID" value="KAB5744179.1"/>
    <property type="molecule type" value="Genomic_DNA"/>
</dbReference>
<sequence>MRVTHEEALNTHIDGLRKVRGVTQEELGRALGVSQATASRKLHGLIPFSAEEMARCADYFGVPVGNLYDVHLKSTSTTPKKDP</sequence>
<evidence type="ECO:0000259" key="1">
    <source>
        <dbReference type="PROSITE" id="PS50943"/>
    </source>
</evidence>
<dbReference type="CDD" id="cd00093">
    <property type="entry name" value="HTH_XRE"/>
    <property type="match status" value="1"/>
</dbReference>
<gene>
    <name evidence="2" type="ORF">GA752_09440</name>
</gene>
<dbReference type="SUPFAM" id="SSF47413">
    <property type="entry name" value="lambda repressor-like DNA-binding domains"/>
    <property type="match status" value="1"/>
</dbReference>
<feature type="domain" description="HTH cro/C1-type" evidence="1">
    <location>
        <begin position="16"/>
        <end position="67"/>
    </location>
</feature>
<proteinExistence type="predicted"/>
<protein>
    <submittedName>
        <fullName evidence="2">Helix-turn-helix transcriptional regulator</fullName>
    </submittedName>
</protein>
<comment type="caution">
    <text evidence="2">The sequence shown here is derived from an EMBL/GenBank/DDBJ whole genome shotgun (WGS) entry which is preliminary data.</text>
</comment>
<reference evidence="2 3" key="1">
    <citation type="journal article" date="2019" name="Nat. Med.">
        <title>A library of human gut bacterial isolates paired with longitudinal multiomics data enables mechanistic microbiome research.</title>
        <authorList>
            <person name="Poyet M."/>
            <person name="Groussin M."/>
            <person name="Gibbons S.M."/>
            <person name="Avila-Pacheco J."/>
            <person name="Jiang X."/>
            <person name="Kearney S.M."/>
            <person name="Perrotta A.R."/>
            <person name="Berdy B."/>
            <person name="Zhao S."/>
            <person name="Lieberman T.D."/>
            <person name="Swanson P.K."/>
            <person name="Smith M."/>
            <person name="Roesemann S."/>
            <person name="Alexander J.E."/>
            <person name="Rich S.A."/>
            <person name="Livny J."/>
            <person name="Vlamakis H."/>
            <person name="Clish C."/>
            <person name="Bullock K."/>
            <person name="Deik A."/>
            <person name="Scott J."/>
            <person name="Pierce K.A."/>
            <person name="Xavier R.J."/>
            <person name="Alm E.J."/>
        </authorList>
    </citation>
    <scope>NUCLEOTIDE SEQUENCE [LARGE SCALE GENOMIC DNA]</scope>
    <source>
        <strain evidence="2 3">BIOML-A190</strain>
    </source>
</reference>
<dbReference type="Gene3D" id="1.10.260.40">
    <property type="entry name" value="lambda repressor-like DNA-binding domains"/>
    <property type="match status" value="1"/>
</dbReference>
<dbReference type="AlphaFoldDB" id="A0A7J5MVL4"/>
<dbReference type="Proteomes" id="UP000437631">
    <property type="component" value="Unassembled WGS sequence"/>
</dbReference>
<dbReference type="PROSITE" id="PS50943">
    <property type="entry name" value="HTH_CROC1"/>
    <property type="match status" value="1"/>
</dbReference>
<dbReference type="SMART" id="SM00530">
    <property type="entry name" value="HTH_XRE"/>
    <property type="match status" value="1"/>
</dbReference>
<dbReference type="InterPro" id="IPR001387">
    <property type="entry name" value="Cro/C1-type_HTH"/>
</dbReference>
<dbReference type="GO" id="GO:0003677">
    <property type="term" value="F:DNA binding"/>
    <property type="evidence" value="ECO:0007669"/>
    <property type="project" value="InterPro"/>
</dbReference>